<dbReference type="Gene3D" id="3.40.50.410">
    <property type="entry name" value="von Willebrand factor, type A domain"/>
    <property type="match status" value="1"/>
</dbReference>
<dbReference type="InterPro" id="IPR036465">
    <property type="entry name" value="vWFA_dom_sf"/>
</dbReference>
<evidence type="ECO:0000313" key="2">
    <source>
        <dbReference type="Proteomes" id="UP001055804"/>
    </source>
</evidence>
<keyword evidence="2" id="KW-1185">Reference proteome</keyword>
<dbReference type="AlphaFoldDB" id="A0A9J6P926"/>
<dbReference type="EMBL" id="JAMZFT010000001">
    <property type="protein sequence ID" value="MCP1335237.1"/>
    <property type="molecule type" value="Genomic_DNA"/>
</dbReference>
<sequence length="189" mass="20471">MSRAPTWDRAMAIQADMFQEAGRVGGLDIQLVFFRGHGECRSSKWVRRSADLLGLMTAVQVRGGLTQIGKVLNHTLRETQKERVSALVYIGDMCEEDPDPLCATAAQLGLRGVKAFMFHEGGNPAAAQTFREIARLTGGAYAPFDLGAADQLRQLLTAVAVYAAGGRRALADYGKRAGGDVLRIAHQLR</sequence>
<proteinExistence type="predicted"/>
<dbReference type="RefSeq" id="WP_331283238.1">
    <property type="nucleotide sequence ID" value="NZ_JAMZFT010000001.1"/>
</dbReference>
<comment type="caution">
    <text evidence="1">The sequence shown here is derived from an EMBL/GenBank/DDBJ whole genome shotgun (WGS) entry which is preliminary data.</text>
</comment>
<evidence type="ECO:0000313" key="1">
    <source>
        <dbReference type="EMBL" id="MCP1335237.1"/>
    </source>
</evidence>
<organism evidence="1 2">
    <name type="scientific">Futiania mangrovi</name>
    <dbReference type="NCBI Taxonomy" id="2959716"/>
    <lineage>
        <taxon>Bacteria</taxon>
        <taxon>Pseudomonadati</taxon>
        <taxon>Pseudomonadota</taxon>
        <taxon>Alphaproteobacteria</taxon>
        <taxon>Futianiales</taxon>
        <taxon>Futianiaceae</taxon>
        <taxon>Futiania</taxon>
    </lineage>
</organism>
<reference evidence="1" key="1">
    <citation type="submission" date="2022-06" db="EMBL/GenBank/DDBJ databases">
        <title>Isolation and Genomics of Futiania mangrovii gen. nov., sp. nov., a Rare and Metabolically-versatile member in the Class Alphaproteobacteria.</title>
        <authorList>
            <person name="Liu L."/>
            <person name="Huang W.-C."/>
            <person name="Pan J."/>
            <person name="Li J."/>
            <person name="Huang Y."/>
            <person name="Du H."/>
            <person name="Liu Y."/>
            <person name="Li M."/>
        </authorList>
    </citation>
    <scope>NUCLEOTIDE SEQUENCE</scope>
    <source>
        <strain evidence="1">FT118</strain>
    </source>
</reference>
<protein>
    <submittedName>
        <fullName evidence="1">VWA domain-containing protein</fullName>
    </submittedName>
</protein>
<name>A0A9J6P926_9PROT</name>
<accession>A0A9J6P926</accession>
<dbReference type="SUPFAM" id="SSF53300">
    <property type="entry name" value="vWA-like"/>
    <property type="match status" value="1"/>
</dbReference>
<gene>
    <name evidence="1" type="ORF">NJQ99_02340</name>
</gene>
<dbReference type="Proteomes" id="UP001055804">
    <property type="component" value="Unassembled WGS sequence"/>
</dbReference>